<evidence type="ECO:0000313" key="3">
    <source>
        <dbReference type="EMBL" id="MBV4358366.1"/>
    </source>
</evidence>
<accession>A0A9E2W8D5</accession>
<name>A0A9E2W8D5_9BACT</name>
<proteinExistence type="predicted"/>
<dbReference type="RefSeq" id="WP_217792051.1">
    <property type="nucleotide sequence ID" value="NZ_JAHSPG010000012.1"/>
</dbReference>
<comment type="caution">
    <text evidence="3">The sequence shown here is derived from an EMBL/GenBank/DDBJ whole genome shotgun (WGS) entry which is preliminary data.</text>
</comment>
<feature type="region of interest" description="Disordered" evidence="1">
    <location>
        <begin position="205"/>
        <end position="264"/>
    </location>
</feature>
<gene>
    <name evidence="3" type="ORF">KTO63_14470</name>
</gene>
<feature type="compositionally biased region" description="Polar residues" evidence="1">
    <location>
        <begin position="213"/>
        <end position="228"/>
    </location>
</feature>
<feature type="transmembrane region" description="Helical" evidence="2">
    <location>
        <begin position="69"/>
        <end position="88"/>
    </location>
</feature>
<keyword evidence="2" id="KW-1133">Transmembrane helix</keyword>
<keyword evidence="2" id="KW-0472">Membrane</keyword>
<feature type="compositionally biased region" description="Basic and acidic residues" evidence="1">
    <location>
        <begin position="253"/>
        <end position="264"/>
    </location>
</feature>
<feature type="transmembrane region" description="Helical" evidence="2">
    <location>
        <begin position="37"/>
        <end position="57"/>
    </location>
</feature>
<dbReference type="AlphaFoldDB" id="A0A9E2W8D5"/>
<evidence type="ECO:0000313" key="4">
    <source>
        <dbReference type="Proteomes" id="UP000812270"/>
    </source>
</evidence>
<dbReference type="Proteomes" id="UP000812270">
    <property type="component" value="Unassembled WGS sequence"/>
</dbReference>
<sequence length="264" mass="30643">MAEKSFYDLDYIIEINEKRVEQYMSAYQKVLERLTNIILIYSALTFFLFTIIQEVFLEDGCHWLMKACFILFALLLGLSLFFTVKLIIPVDVGYLENPKPYYEEYRLRYEEDYPKNHSGSELMRISTISKLLKASYIEDLQNVLEANIKVYRRKSSFYYKALMLALLSTIPYLICLGFHISKKDDKIQKVQIMNSIISRTLPQIDSMGKQIPPGNNQSTNTTKSTDSSYKIGITTKLPGIDPSKVISPPTILIREDRDRPSKKR</sequence>
<feature type="transmembrane region" description="Helical" evidence="2">
    <location>
        <begin position="157"/>
        <end position="180"/>
    </location>
</feature>
<evidence type="ECO:0000256" key="1">
    <source>
        <dbReference type="SAM" id="MobiDB-lite"/>
    </source>
</evidence>
<keyword evidence="4" id="KW-1185">Reference proteome</keyword>
<evidence type="ECO:0008006" key="5">
    <source>
        <dbReference type="Google" id="ProtNLM"/>
    </source>
</evidence>
<keyword evidence="2" id="KW-0812">Transmembrane</keyword>
<protein>
    <recommendedName>
        <fullName evidence="5">Transmembrane protein</fullName>
    </recommendedName>
</protein>
<reference evidence="3" key="1">
    <citation type="submission" date="2021-06" db="EMBL/GenBank/DDBJ databases">
        <authorList>
            <person name="Huq M.A."/>
        </authorList>
    </citation>
    <scope>NUCLEOTIDE SEQUENCE</scope>
    <source>
        <strain evidence="3">MAH-26</strain>
    </source>
</reference>
<organism evidence="3 4">
    <name type="scientific">Pinibacter aurantiacus</name>
    <dbReference type="NCBI Taxonomy" id="2851599"/>
    <lineage>
        <taxon>Bacteria</taxon>
        <taxon>Pseudomonadati</taxon>
        <taxon>Bacteroidota</taxon>
        <taxon>Chitinophagia</taxon>
        <taxon>Chitinophagales</taxon>
        <taxon>Chitinophagaceae</taxon>
        <taxon>Pinibacter</taxon>
    </lineage>
</organism>
<evidence type="ECO:0000256" key="2">
    <source>
        <dbReference type="SAM" id="Phobius"/>
    </source>
</evidence>
<dbReference type="EMBL" id="JAHSPG010000012">
    <property type="protein sequence ID" value="MBV4358366.1"/>
    <property type="molecule type" value="Genomic_DNA"/>
</dbReference>